<dbReference type="CDD" id="cd22613">
    <property type="entry name" value="Kunitz_TFPI1_1-like"/>
    <property type="match status" value="1"/>
</dbReference>
<comment type="caution">
    <text evidence="26">The sequence shown here is derived from an EMBL/GenBank/DDBJ whole genome shotgun (WGS) entry which is preliminary data.</text>
</comment>
<evidence type="ECO:0000313" key="27">
    <source>
        <dbReference type="Proteomes" id="UP000322234"/>
    </source>
</evidence>
<dbReference type="PRINTS" id="PR01351">
    <property type="entry name" value="CGRPRECEPTOR"/>
</dbReference>
<keyword evidence="7" id="KW-0646">Protease inhibitor</keyword>
<proteinExistence type="inferred from homology"/>
<keyword evidence="15 22" id="KW-1015">Disulfide bond</keyword>
<evidence type="ECO:0000256" key="20">
    <source>
        <dbReference type="ARBA" id="ARBA00049672"/>
    </source>
</evidence>
<evidence type="ECO:0000256" key="11">
    <source>
        <dbReference type="ARBA" id="ARBA00022900"/>
    </source>
</evidence>
<dbReference type="SUPFAM" id="SSF111418">
    <property type="entry name" value="Hormone receptor domain"/>
    <property type="match status" value="1"/>
</dbReference>
<comment type="subcellular location">
    <subcellularLocation>
        <location evidence="2 22">Cell membrane</location>
        <topology evidence="2 22">Multi-pass membrane protein</topology>
    </subcellularLocation>
    <subcellularLocation>
        <location evidence="1">Secreted</location>
    </subcellularLocation>
</comment>
<dbReference type="Proteomes" id="UP000322234">
    <property type="component" value="Unassembled WGS sequence"/>
</dbReference>
<feature type="domain" description="BPTI/Kunitz inhibitor" evidence="25">
    <location>
        <begin position="456"/>
        <end position="506"/>
    </location>
</feature>
<dbReference type="FunFam" id="4.10.1240.10:FF:000011">
    <property type="entry name" value="Calcitonin gene-related peptide type 1 receptor"/>
    <property type="match status" value="1"/>
</dbReference>
<comment type="subunit">
    <text evidence="22">Heterodimer of CALCRL and RAMP1, RAMP2 or RAMP3.</text>
</comment>
<feature type="transmembrane region" description="Helical" evidence="22">
    <location>
        <begin position="901"/>
        <end position="921"/>
    </location>
</feature>
<dbReference type="PROSITE" id="PS50279">
    <property type="entry name" value="BPTI_KUNITZ_2"/>
    <property type="match status" value="2"/>
</dbReference>
<dbReference type="Gene3D" id="4.10.410.10">
    <property type="entry name" value="Pancreatic trypsin inhibitor Kunitz domain"/>
    <property type="match status" value="2"/>
</dbReference>
<evidence type="ECO:0000256" key="6">
    <source>
        <dbReference type="ARBA" id="ARBA00022525"/>
    </source>
</evidence>
<dbReference type="InterPro" id="IPR003287">
    <property type="entry name" value="GPCR_2_calcitonin_rcpt_fam"/>
</dbReference>
<dbReference type="CDD" id="cd22614">
    <property type="entry name" value="Kunitz_TFPI1_2-like"/>
    <property type="match status" value="1"/>
</dbReference>
<dbReference type="PANTHER" id="PTHR45620">
    <property type="entry name" value="PDF RECEPTOR-LIKE PROTEIN-RELATED"/>
    <property type="match status" value="1"/>
</dbReference>
<dbReference type="GO" id="GO:0004867">
    <property type="term" value="F:serine-type endopeptidase inhibitor activity"/>
    <property type="evidence" value="ECO:0007669"/>
    <property type="project" value="UniProtKB-KW"/>
</dbReference>
<keyword evidence="10" id="KW-0677">Repeat</keyword>
<keyword evidence="27" id="KW-1185">Reference proteome</keyword>
<dbReference type="Pfam" id="PF00014">
    <property type="entry name" value="Kunitz_BPTI"/>
    <property type="match status" value="2"/>
</dbReference>
<evidence type="ECO:0000256" key="10">
    <source>
        <dbReference type="ARBA" id="ARBA00022737"/>
    </source>
</evidence>
<sequence length="1069" mass="124172">MKKEFKLFQRVLFLLDYLSWASVTLNECFLRVMYHLFGTTKFLNYFKNKRGPCSIEEVPMLQYFYPKFFYLELLKNMPVEEKILHITMKIVSEHDNIQGNHLNGNAEDQRVNGSWKNFTYVKISTSSSHRKLNHSKKIFSFLSALQQLYHKTYPMFQFLPQLLFCSVAKTLSTCDNMFVKALRKTPASYQMLHKWKKIKLLRDYREQFSQNTYPLFVNNNKHPTKTNNLGELEFPKTYNHRHGLEHESIGSANSPKIRNTRENAKTFKEPEMVFSVKNKAMNIVLPFLQKFEFFFSVTLSLKIFSKNILWENRYLTRISMFYISDISEIFINIMKKEQIWGVSVCLLLSCASAPLNAVPEEGEEYTNITDAELPPLKPVHSFCAMRVDDGPCKAMIKRFFFNIHTQQCEEFIYGGCKGNQNRFETLEECKQKCTRDYPKNTRKMKTTLQKEKPDYCFLEEDTGICRGYIIRYFYNNQSKQCERFTYGGCLGNLNNFESLEECKNTCEDTLNDFQVDDHKIQDNAMNNASLTPQPSKEPSSFEVQRYLGLSLLHIVSLCPSSPVSFSDILFYPIKYPMMKSTLTLIAVKDVKVNNKYIIECKGSYDDTPTTCATTSQNYGWPHLQILVIAESEEENPDDLIQLGVTRNKIMTAQYECYQKIMQDPVQQTEGIYCNRTWDGWLCWNDVAAGTESMQHCPDYFQDFDPSEKVTKICDQDGNWFRHPASNRTWTNYTQCNVNTHEKVKTALNLFYLTIIGHVLSIASLLISLGIFFYFKSLSCQRITLHKNLFFSFVCNSVITIIHLTAVANNQALVATNPVSCKVSQFIHLYLMGCNYFWMLCEGIYLHTLVVVAVFAEKQHLMWYYFLGWGFPLIPACIHAVARRLYYNDNCWISSDTQLLYIIHGPICAALLVNLFFLLNIVRVLITKLKVTHQAESNLYMKAVRATLILVPLLGIEFVLIPWRPEGKIAEEIYDYIINILMHYQGLLVSTIFCFFNGEVQAILRRNWNQYKIQFGNNFSHSDTLRSASYTVSTISDGTGYSHDCLSEHLNGKSIHDTENVVIKPEKLYD</sequence>
<dbReference type="EMBL" id="VBQZ03000004">
    <property type="protein sequence ID" value="MXQ80505.1"/>
    <property type="molecule type" value="Genomic_DNA"/>
</dbReference>
<evidence type="ECO:0000256" key="8">
    <source>
        <dbReference type="ARBA" id="ARBA00022692"/>
    </source>
</evidence>
<keyword evidence="8 22" id="KW-0812">Transmembrane</keyword>
<dbReference type="GO" id="GO:0004948">
    <property type="term" value="F:calcitonin receptor activity"/>
    <property type="evidence" value="ECO:0007669"/>
    <property type="project" value="UniProtKB-UniRule"/>
</dbReference>
<dbReference type="GO" id="GO:0001635">
    <property type="term" value="F:calcitonin gene-related peptide receptor activity"/>
    <property type="evidence" value="ECO:0007669"/>
    <property type="project" value="TreeGrafter"/>
</dbReference>
<evidence type="ECO:0000259" key="23">
    <source>
        <dbReference type="PROSITE" id="PS50227"/>
    </source>
</evidence>
<keyword evidence="13 22" id="KW-0297">G-protein coupled receptor</keyword>
<gene>
    <name evidence="26" type="ORF">E5288_WYG006237</name>
</gene>
<dbReference type="CDD" id="cd15274">
    <property type="entry name" value="7tmB1_calcitonin_R"/>
    <property type="match status" value="1"/>
</dbReference>
<dbReference type="Gene3D" id="4.10.1240.10">
    <property type="entry name" value="GPCR, family 2, extracellular hormone receptor domain"/>
    <property type="match status" value="1"/>
</dbReference>
<dbReference type="GO" id="GO:0005886">
    <property type="term" value="C:plasma membrane"/>
    <property type="evidence" value="ECO:0007669"/>
    <property type="project" value="UniProtKB-SubCell"/>
</dbReference>
<keyword evidence="16 22" id="KW-0675">Receptor</keyword>
<dbReference type="InterPro" id="IPR000832">
    <property type="entry name" value="GPCR_2_secretin-like"/>
</dbReference>
<dbReference type="SUPFAM" id="SSF57362">
    <property type="entry name" value="BPTI-like"/>
    <property type="match status" value="2"/>
</dbReference>
<keyword evidence="17 22" id="KW-0325">Glycoprotein</keyword>
<accession>A0A6B0QSJ6</accession>
<reference evidence="26" key="1">
    <citation type="submission" date="2019-10" db="EMBL/GenBank/DDBJ databases">
        <title>The sequence and de novo assembly of the wild yak genome.</title>
        <authorList>
            <person name="Liu Y."/>
        </authorList>
    </citation>
    <scope>NUCLEOTIDE SEQUENCE [LARGE SCALE GENOMIC DNA]</scope>
    <source>
        <strain evidence="26">WY2019</strain>
    </source>
</reference>
<dbReference type="PROSITE" id="PS00649">
    <property type="entry name" value="G_PROTEIN_RECEP_F2_1"/>
    <property type="match status" value="1"/>
</dbReference>
<feature type="domain" description="G-protein coupled receptors family 2 profile 1" evidence="23">
    <location>
        <begin position="655"/>
        <end position="739"/>
    </location>
</feature>
<evidence type="ECO:0000259" key="25">
    <source>
        <dbReference type="PROSITE" id="PS50279"/>
    </source>
</evidence>
<dbReference type="InterPro" id="IPR017981">
    <property type="entry name" value="GPCR_2-like_7TM"/>
</dbReference>
<evidence type="ECO:0000313" key="26">
    <source>
        <dbReference type="EMBL" id="MXQ80505.1"/>
    </source>
</evidence>
<dbReference type="SMART" id="SM00131">
    <property type="entry name" value="KU"/>
    <property type="match status" value="2"/>
</dbReference>
<dbReference type="PRINTS" id="PR00759">
    <property type="entry name" value="BASICPTASE"/>
</dbReference>
<feature type="transmembrane region" description="Helical" evidence="22">
    <location>
        <begin position="862"/>
        <end position="881"/>
    </location>
</feature>
<dbReference type="PROSITE" id="PS00280">
    <property type="entry name" value="BPTI_KUNITZ_1"/>
    <property type="match status" value="2"/>
</dbReference>
<dbReference type="AlphaFoldDB" id="A0A6B0QSJ6"/>
<dbReference type="FunFam" id="4.10.410.10:FF:000012">
    <property type="entry name" value="Tissue factor pathway inhibitor"/>
    <property type="match status" value="1"/>
</dbReference>
<organism evidence="26 27">
    <name type="scientific">Bos mutus</name>
    <name type="common">wild yak</name>
    <dbReference type="NCBI Taxonomy" id="72004"/>
    <lineage>
        <taxon>Eukaryota</taxon>
        <taxon>Metazoa</taxon>
        <taxon>Chordata</taxon>
        <taxon>Craniata</taxon>
        <taxon>Vertebrata</taxon>
        <taxon>Euteleostomi</taxon>
        <taxon>Mammalia</taxon>
        <taxon>Eutheria</taxon>
        <taxon>Laurasiatheria</taxon>
        <taxon>Artiodactyla</taxon>
        <taxon>Ruminantia</taxon>
        <taxon>Pecora</taxon>
        <taxon>Bovidae</taxon>
        <taxon>Bovinae</taxon>
        <taxon>Bos</taxon>
    </lineage>
</organism>
<evidence type="ECO:0000256" key="7">
    <source>
        <dbReference type="ARBA" id="ARBA00022690"/>
    </source>
</evidence>
<evidence type="ECO:0000256" key="22">
    <source>
        <dbReference type="RuleBase" id="RU368099"/>
    </source>
</evidence>
<dbReference type="InterPro" id="IPR050332">
    <property type="entry name" value="GPCR_2"/>
</dbReference>
<evidence type="ECO:0000259" key="24">
    <source>
        <dbReference type="PROSITE" id="PS50261"/>
    </source>
</evidence>
<dbReference type="GO" id="GO:0007189">
    <property type="term" value="P:adenylate cyclase-activating G protein-coupled receptor signaling pathway"/>
    <property type="evidence" value="ECO:0007669"/>
    <property type="project" value="TreeGrafter"/>
</dbReference>
<evidence type="ECO:0000256" key="16">
    <source>
        <dbReference type="ARBA" id="ARBA00023170"/>
    </source>
</evidence>
<keyword evidence="12 22" id="KW-1133">Transmembrane helix</keyword>
<feature type="transmembrane region" description="Helical" evidence="22">
    <location>
        <begin position="786"/>
        <end position="807"/>
    </location>
</feature>
<evidence type="ECO:0000256" key="12">
    <source>
        <dbReference type="ARBA" id="ARBA00022989"/>
    </source>
</evidence>
<dbReference type="InterPro" id="IPR036880">
    <property type="entry name" value="Kunitz_BPTI_sf"/>
</dbReference>
<dbReference type="InterPro" id="IPR020901">
    <property type="entry name" value="Prtase_inh_Kunz-CS"/>
</dbReference>
<feature type="domain" description="G-protein coupled receptors family 2 profile 2" evidence="24">
    <location>
        <begin position="749"/>
        <end position="996"/>
    </location>
</feature>
<dbReference type="GO" id="GO:0001605">
    <property type="term" value="F:adrenomedullin receptor activity"/>
    <property type="evidence" value="ECO:0007669"/>
    <property type="project" value="TreeGrafter"/>
</dbReference>
<dbReference type="SMART" id="SM00008">
    <property type="entry name" value="HormR"/>
    <property type="match status" value="1"/>
</dbReference>
<dbReference type="PROSITE" id="PS50227">
    <property type="entry name" value="G_PROTEIN_RECEP_F2_3"/>
    <property type="match status" value="1"/>
</dbReference>
<feature type="transmembrane region" description="Helical" evidence="22">
    <location>
        <begin position="835"/>
        <end position="855"/>
    </location>
</feature>
<dbReference type="Gene3D" id="1.20.1070.10">
    <property type="entry name" value="Rhodopsin 7-helix transmembrane proteins"/>
    <property type="match status" value="1"/>
</dbReference>
<evidence type="ECO:0000256" key="15">
    <source>
        <dbReference type="ARBA" id="ARBA00023157"/>
    </source>
</evidence>
<keyword evidence="6" id="KW-0964">Secreted</keyword>
<evidence type="ECO:0000256" key="1">
    <source>
        <dbReference type="ARBA" id="ARBA00004613"/>
    </source>
</evidence>
<comment type="function">
    <text evidence="21">Inhibits factor X (X(a)) directly and, in a Xa-dependent way, inhibits VIIa/tissue factor activity, presumably by forming a quaternary Xa/LACI/VIIa/TF complex. It possesses an antithrombotic action and also the ability to associate with lipoproteins in plasma.</text>
</comment>
<feature type="transmembrane region" description="Helical" evidence="22">
    <location>
        <begin position="975"/>
        <end position="995"/>
    </location>
</feature>
<dbReference type="Pfam" id="PF02793">
    <property type="entry name" value="HRM"/>
    <property type="match status" value="1"/>
</dbReference>
<feature type="domain" description="BPTI/Kunitz inhibitor" evidence="25">
    <location>
        <begin position="383"/>
        <end position="433"/>
    </location>
</feature>
<dbReference type="GO" id="GO:0001525">
    <property type="term" value="P:angiogenesis"/>
    <property type="evidence" value="ECO:0007669"/>
    <property type="project" value="TreeGrafter"/>
</dbReference>
<dbReference type="FunFam" id="4.10.410.10:FF:000004">
    <property type="entry name" value="Tissue factor pathway inhibitor"/>
    <property type="match status" value="1"/>
</dbReference>
<evidence type="ECO:0000256" key="19">
    <source>
        <dbReference type="ARBA" id="ARBA00049623"/>
    </source>
</evidence>
<evidence type="ECO:0000256" key="4">
    <source>
        <dbReference type="ARBA" id="ARBA00015885"/>
    </source>
</evidence>
<evidence type="ECO:0000256" key="21">
    <source>
        <dbReference type="ARBA" id="ARBA00057773"/>
    </source>
</evidence>
<dbReference type="InterPro" id="IPR003289">
    <property type="entry name" value="GPCR_2_CGRP1_rcpt"/>
</dbReference>
<feature type="transmembrane region" description="Helical" evidence="22">
    <location>
        <begin position="749"/>
        <end position="774"/>
    </location>
</feature>
<dbReference type="InterPro" id="IPR001879">
    <property type="entry name" value="GPCR_2_extracellular_dom"/>
</dbReference>
<comment type="subunit">
    <text evidence="20">Heterodimer of CALCRL and RAMP1; the receptor complex functions as CGRP receptor. Heterodimer of CALCRL and RAMP2 or CALCRL and RAMP3; the complexes function as adrenomedullin receptor.</text>
</comment>
<dbReference type="PROSITE" id="PS50261">
    <property type="entry name" value="G_PROTEIN_RECEP_F2_4"/>
    <property type="match status" value="1"/>
</dbReference>
<evidence type="ECO:0000256" key="17">
    <source>
        <dbReference type="ARBA" id="ARBA00023180"/>
    </source>
</evidence>
<evidence type="ECO:0000256" key="5">
    <source>
        <dbReference type="ARBA" id="ARBA00022475"/>
    </source>
</evidence>
<evidence type="ECO:0000256" key="2">
    <source>
        <dbReference type="ARBA" id="ARBA00004651"/>
    </source>
</evidence>
<dbReference type="FunFam" id="1.20.1070.10:FF:000079">
    <property type="entry name" value="Calcitonin gene-related peptide type 1 receptor"/>
    <property type="match status" value="1"/>
</dbReference>
<keyword evidence="9 22" id="KW-0732">Signal</keyword>
<comment type="similarity">
    <text evidence="3 22">Belongs to the G-protein coupled receptor 2 family.</text>
</comment>
<comment type="function">
    <text evidence="19 22">G protein-coupled receptor which specificity is determined by its interaction with receptor-activity-modifying proteins (RAMPs). Together with RAMP1, form the receptor complex for calcitonin-gene-related peptides CALCA/CGRP1 and CALCB/CGRP2. Together with RAMP2 or RAMP3, function as receptor complexes for adrenomedullin (ADM and ADM2). Ligand binding causes a conformation change that triggers signaling via guanine nucleotide-binding proteins (G proteins) and modulates the activity of downstream effectors. Activates cAMP-dependent pathway.</text>
</comment>
<dbReference type="PANTHER" id="PTHR45620:SF21">
    <property type="entry name" value="CALCITONIN GENE-RELATED PEPTIDE TYPE 1 RECEPTOR"/>
    <property type="match status" value="1"/>
</dbReference>
<keyword evidence="11" id="KW-0722">Serine protease inhibitor</keyword>
<name>A0A6B0QSJ6_9CETA</name>
<dbReference type="PROSITE" id="PS00650">
    <property type="entry name" value="G_PROTEIN_RECEP_F2_2"/>
    <property type="match status" value="1"/>
</dbReference>
<feature type="transmembrane region" description="Helical" evidence="22">
    <location>
        <begin position="942"/>
        <end position="963"/>
    </location>
</feature>
<dbReference type="PRINTS" id="PR01350">
    <property type="entry name" value="CTRFAMILY"/>
</dbReference>
<dbReference type="GO" id="GO:0005576">
    <property type="term" value="C:extracellular region"/>
    <property type="evidence" value="ECO:0007669"/>
    <property type="project" value="UniProtKB-SubCell"/>
</dbReference>
<dbReference type="Pfam" id="PF00002">
    <property type="entry name" value="7tm_2"/>
    <property type="match status" value="1"/>
</dbReference>
<keyword evidence="14 22" id="KW-0472">Membrane</keyword>
<dbReference type="InterPro" id="IPR017983">
    <property type="entry name" value="GPCR_2_secretin-like_CS"/>
</dbReference>
<evidence type="ECO:0000256" key="18">
    <source>
        <dbReference type="ARBA" id="ARBA00023224"/>
    </source>
</evidence>
<evidence type="ECO:0000256" key="13">
    <source>
        <dbReference type="ARBA" id="ARBA00023040"/>
    </source>
</evidence>
<dbReference type="InterPro" id="IPR036445">
    <property type="entry name" value="GPCR_2_extracell_dom_sf"/>
</dbReference>
<evidence type="ECO:0000256" key="14">
    <source>
        <dbReference type="ARBA" id="ARBA00023136"/>
    </source>
</evidence>
<dbReference type="InterPro" id="IPR002223">
    <property type="entry name" value="Kunitz_BPTI"/>
</dbReference>
<keyword evidence="5 22" id="KW-1003">Cell membrane</keyword>
<dbReference type="GO" id="GO:0007166">
    <property type="term" value="P:cell surface receptor signaling pathway"/>
    <property type="evidence" value="ECO:0007669"/>
    <property type="project" value="UniProtKB-UniRule"/>
</dbReference>
<protein>
    <recommendedName>
        <fullName evidence="4 22">Calcitonin gene-related peptide type 1 receptor</fullName>
        <shortName evidence="22">CGRP type 1 receptor</shortName>
    </recommendedName>
    <alternativeName>
        <fullName evidence="22">Calcitonin receptor-like receptor</fullName>
    </alternativeName>
</protein>
<keyword evidence="18 22" id="KW-0807">Transducer</keyword>
<evidence type="ECO:0000256" key="9">
    <source>
        <dbReference type="ARBA" id="ARBA00022729"/>
    </source>
</evidence>
<evidence type="ECO:0000256" key="3">
    <source>
        <dbReference type="ARBA" id="ARBA00005314"/>
    </source>
</evidence>
<dbReference type="PRINTS" id="PR00249">
    <property type="entry name" value="GPCRSECRETIN"/>
</dbReference>